<gene>
    <name evidence="1" type="ORF">L2E82_17098</name>
</gene>
<reference evidence="1 2" key="2">
    <citation type="journal article" date="2022" name="Mol. Ecol. Resour.">
        <title>The genomes of chicory, endive, great burdock and yacon provide insights into Asteraceae paleo-polyploidization history and plant inulin production.</title>
        <authorList>
            <person name="Fan W."/>
            <person name="Wang S."/>
            <person name="Wang H."/>
            <person name="Wang A."/>
            <person name="Jiang F."/>
            <person name="Liu H."/>
            <person name="Zhao H."/>
            <person name="Xu D."/>
            <person name="Zhang Y."/>
        </authorList>
    </citation>
    <scope>NUCLEOTIDE SEQUENCE [LARGE SCALE GENOMIC DNA]</scope>
    <source>
        <strain evidence="2">cv. Punajuju</strain>
        <tissue evidence="1">Leaves</tissue>
    </source>
</reference>
<evidence type="ECO:0000313" key="2">
    <source>
        <dbReference type="Proteomes" id="UP001055811"/>
    </source>
</evidence>
<dbReference type="EMBL" id="CM042011">
    <property type="protein sequence ID" value="KAI3767017.1"/>
    <property type="molecule type" value="Genomic_DNA"/>
</dbReference>
<comment type="caution">
    <text evidence="1">The sequence shown here is derived from an EMBL/GenBank/DDBJ whole genome shotgun (WGS) entry which is preliminary data.</text>
</comment>
<keyword evidence="2" id="KW-1185">Reference proteome</keyword>
<accession>A0ACB9F7C7</accession>
<dbReference type="Proteomes" id="UP001055811">
    <property type="component" value="Linkage Group LG03"/>
</dbReference>
<proteinExistence type="predicted"/>
<protein>
    <submittedName>
        <fullName evidence="1">Uncharacterized protein</fullName>
    </submittedName>
</protein>
<name>A0ACB9F7C7_CICIN</name>
<reference evidence="2" key="1">
    <citation type="journal article" date="2022" name="Mol. Ecol. Resour.">
        <title>The genomes of chicory, endive, great burdock and yacon provide insights into Asteraceae palaeo-polyploidization history and plant inulin production.</title>
        <authorList>
            <person name="Fan W."/>
            <person name="Wang S."/>
            <person name="Wang H."/>
            <person name="Wang A."/>
            <person name="Jiang F."/>
            <person name="Liu H."/>
            <person name="Zhao H."/>
            <person name="Xu D."/>
            <person name="Zhang Y."/>
        </authorList>
    </citation>
    <scope>NUCLEOTIDE SEQUENCE [LARGE SCALE GENOMIC DNA]</scope>
    <source>
        <strain evidence="2">cv. Punajuju</strain>
    </source>
</reference>
<evidence type="ECO:0000313" key="1">
    <source>
        <dbReference type="EMBL" id="KAI3767017.1"/>
    </source>
</evidence>
<sequence>MTGYKSLLEDFKKKNGPVVTYGDNSHGQTKGYGTIRCKSVQFSNVSYGKGLKHNLISISQLCDTDYDVCFNKREGNIINAAKEVVLSAKQHEDIYILDMFSADQSLKRCFFSRAQSHINWLWHKRLSHLNFKNISKISKGQLVRGLPKMNFVKDKVCSAYEKGKQIKASFKSKQCSSIVSPFSLMHMDLFGPVPVALLAGKKYSLVIVDEFSRYTCVMFPRNKSDAATEIISLIKQSEVLFNLKVKQMRSDHGTEFCNQIIQDFCEEKGILQNFSAVRTPEQNGVAERRN</sequence>
<organism evidence="1 2">
    <name type="scientific">Cichorium intybus</name>
    <name type="common">Chicory</name>
    <dbReference type="NCBI Taxonomy" id="13427"/>
    <lineage>
        <taxon>Eukaryota</taxon>
        <taxon>Viridiplantae</taxon>
        <taxon>Streptophyta</taxon>
        <taxon>Embryophyta</taxon>
        <taxon>Tracheophyta</taxon>
        <taxon>Spermatophyta</taxon>
        <taxon>Magnoliopsida</taxon>
        <taxon>eudicotyledons</taxon>
        <taxon>Gunneridae</taxon>
        <taxon>Pentapetalae</taxon>
        <taxon>asterids</taxon>
        <taxon>campanulids</taxon>
        <taxon>Asterales</taxon>
        <taxon>Asteraceae</taxon>
        <taxon>Cichorioideae</taxon>
        <taxon>Cichorieae</taxon>
        <taxon>Cichoriinae</taxon>
        <taxon>Cichorium</taxon>
    </lineage>
</organism>